<accession>A0AAD2GYD8</accession>
<keyword evidence="3" id="KW-1185">Reference proteome</keyword>
<proteinExistence type="predicted"/>
<name>A0AAD2GYD8_9AGAR</name>
<sequence length="41" mass="4636">RKPTRLASLASGETTTQLKQSSNSQLRKYLGIECARRSREN</sequence>
<reference evidence="2" key="1">
    <citation type="submission" date="2023-11" db="EMBL/GenBank/DDBJ databases">
        <authorList>
            <person name="De Vega J J."/>
            <person name="De Vega J J."/>
        </authorList>
    </citation>
    <scope>NUCLEOTIDE SEQUENCE</scope>
</reference>
<evidence type="ECO:0000313" key="2">
    <source>
        <dbReference type="EMBL" id="CAK5265821.1"/>
    </source>
</evidence>
<feature type="region of interest" description="Disordered" evidence="1">
    <location>
        <begin position="1"/>
        <end position="24"/>
    </location>
</feature>
<dbReference type="AlphaFoldDB" id="A0AAD2GYD8"/>
<feature type="compositionally biased region" description="Polar residues" evidence="1">
    <location>
        <begin position="11"/>
        <end position="24"/>
    </location>
</feature>
<gene>
    <name evidence="2" type="ORF">MYCIT1_LOCUS7114</name>
</gene>
<comment type="caution">
    <text evidence="2">The sequence shown here is derived from an EMBL/GenBank/DDBJ whole genome shotgun (WGS) entry which is preliminary data.</text>
</comment>
<evidence type="ECO:0000256" key="1">
    <source>
        <dbReference type="SAM" id="MobiDB-lite"/>
    </source>
</evidence>
<dbReference type="EMBL" id="CAVNYO010000102">
    <property type="protein sequence ID" value="CAK5265821.1"/>
    <property type="molecule type" value="Genomic_DNA"/>
</dbReference>
<feature type="non-terminal residue" evidence="2">
    <location>
        <position position="1"/>
    </location>
</feature>
<dbReference type="Proteomes" id="UP001295794">
    <property type="component" value="Unassembled WGS sequence"/>
</dbReference>
<protein>
    <submittedName>
        <fullName evidence="2">Uncharacterized protein</fullName>
    </submittedName>
</protein>
<evidence type="ECO:0000313" key="3">
    <source>
        <dbReference type="Proteomes" id="UP001295794"/>
    </source>
</evidence>
<organism evidence="2 3">
    <name type="scientific">Mycena citricolor</name>
    <dbReference type="NCBI Taxonomy" id="2018698"/>
    <lineage>
        <taxon>Eukaryota</taxon>
        <taxon>Fungi</taxon>
        <taxon>Dikarya</taxon>
        <taxon>Basidiomycota</taxon>
        <taxon>Agaricomycotina</taxon>
        <taxon>Agaricomycetes</taxon>
        <taxon>Agaricomycetidae</taxon>
        <taxon>Agaricales</taxon>
        <taxon>Marasmiineae</taxon>
        <taxon>Mycenaceae</taxon>
        <taxon>Mycena</taxon>
    </lineage>
</organism>